<evidence type="ECO:0008006" key="3">
    <source>
        <dbReference type="Google" id="ProtNLM"/>
    </source>
</evidence>
<accession>A0A1M7T384</accession>
<dbReference type="EMBL" id="FRDM01000004">
    <property type="protein sequence ID" value="SHN65137.1"/>
    <property type="molecule type" value="Genomic_DNA"/>
</dbReference>
<evidence type="ECO:0000313" key="2">
    <source>
        <dbReference type="Proteomes" id="UP000184428"/>
    </source>
</evidence>
<proteinExistence type="predicted"/>
<gene>
    <name evidence="1" type="ORF">SAMN05660350_01307</name>
</gene>
<dbReference type="Gene3D" id="1.10.10.10">
    <property type="entry name" value="Winged helix-like DNA-binding domain superfamily/Winged helix DNA-binding domain"/>
    <property type="match status" value="1"/>
</dbReference>
<dbReference type="AlphaFoldDB" id="A0A1M7T384"/>
<name>A0A1M7T384_9ACTN</name>
<dbReference type="InterPro" id="IPR036388">
    <property type="entry name" value="WH-like_DNA-bd_sf"/>
</dbReference>
<reference evidence="1 2" key="1">
    <citation type="submission" date="2016-12" db="EMBL/GenBank/DDBJ databases">
        <authorList>
            <person name="Song W.-J."/>
            <person name="Kurnit D.M."/>
        </authorList>
    </citation>
    <scope>NUCLEOTIDE SEQUENCE [LARGE SCALE GENOMIC DNA]</scope>
    <source>
        <strain evidence="1 2">DSM 43162</strain>
    </source>
</reference>
<evidence type="ECO:0000313" key="1">
    <source>
        <dbReference type="EMBL" id="SHN65137.1"/>
    </source>
</evidence>
<dbReference type="Proteomes" id="UP000184428">
    <property type="component" value="Unassembled WGS sequence"/>
</dbReference>
<organism evidence="1 2">
    <name type="scientific">Geodermatophilus obscurus</name>
    <dbReference type="NCBI Taxonomy" id="1861"/>
    <lineage>
        <taxon>Bacteria</taxon>
        <taxon>Bacillati</taxon>
        <taxon>Actinomycetota</taxon>
        <taxon>Actinomycetes</taxon>
        <taxon>Geodermatophilales</taxon>
        <taxon>Geodermatophilaceae</taxon>
        <taxon>Geodermatophilus</taxon>
    </lineage>
</organism>
<sequence>MAGPEKYLDEARQRAIRPVRELAADGVTVTARRRVGQQLGIDTDTLRCSASRQPIRTSGARRECSSGRHRFQSIALGMFSSPSDHHASCPGARVR</sequence>
<protein>
    <recommendedName>
        <fullName evidence="3">Transposase</fullName>
    </recommendedName>
</protein>